<reference evidence="3" key="1">
    <citation type="journal article" date="2019" name="Int. J. Syst. Evol. Microbiol.">
        <title>The Global Catalogue of Microorganisms (GCM) 10K type strain sequencing project: providing services to taxonomists for standard genome sequencing and annotation.</title>
        <authorList>
            <consortium name="The Broad Institute Genomics Platform"/>
            <consortium name="The Broad Institute Genome Sequencing Center for Infectious Disease"/>
            <person name="Wu L."/>
            <person name="Ma J."/>
        </authorList>
    </citation>
    <scope>NUCLEOTIDE SEQUENCE [LARGE SCALE GENOMIC DNA]</scope>
    <source>
        <strain evidence="3">CCUG 52537</strain>
    </source>
</reference>
<dbReference type="InterPro" id="IPR004919">
    <property type="entry name" value="GmrSD_N"/>
</dbReference>
<protein>
    <submittedName>
        <fullName evidence="2">DUF262 domain-containing protein</fullName>
    </submittedName>
</protein>
<dbReference type="PANTHER" id="PTHR39639:SF1">
    <property type="entry name" value="DUF262 DOMAIN-CONTAINING PROTEIN"/>
    <property type="match status" value="1"/>
</dbReference>
<dbReference type="Pfam" id="PF03235">
    <property type="entry name" value="GmrSD_N"/>
    <property type="match status" value="1"/>
</dbReference>
<name>A0ABW3C620_SPHXN</name>
<organism evidence="2 3">
    <name type="scientific">Sphingosinicella xenopeptidilytica</name>
    <dbReference type="NCBI Taxonomy" id="364098"/>
    <lineage>
        <taxon>Bacteria</taxon>
        <taxon>Pseudomonadati</taxon>
        <taxon>Pseudomonadota</taxon>
        <taxon>Alphaproteobacteria</taxon>
        <taxon>Sphingomonadales</taxon>
        <taxon>Sphingosinicellaceae</taxon>
        <taxon>Sphingosinicella</taxon>
    </lineage>
</organism>
<dbReference type="PANTHER" id="PTHR39639">
    <property type="entry name" value="CHROMOSOME 16, WHOLE GENOME SHOTGUN SEQUENCE"/>
    <property type="match status" value="1"/>
</dbReference>
<keyword evidence="3" id="KW-1185">Reference proteome</keyword>
<evidence type="ECO:0000313" key="3">
    <source>
        <dbReference type="Proteomes" id="UP001597124"/>
    </source>
</evidence>
<evidence type="ECO:0000313" key="2">
    <source>
        <dbReference type="EMBL" id="MFD0849860.1"/>
    </source>
</evidence>
<dbReference type="InterPro" id="IPR038461">
    <property type="entry name" value="Schlafen_AlbA_2_dom_sf"/>
</dbReference>
<comment type="caution">
    <text evidence="2">The sequence shown here is derived from an EMBL/GenBank/DDBJ whole genome shotgun (WGS) entry which is preliminary data.</text>
</comment>
<evidence type="ECO:0000259" key="1">
    <source>
        <dbReference type="Pfam" id="PF03235"/>
    </source>
</evidence>
<accession>A0ABW3C620</accession>
<sequence length="547" mass="61960">MDSIIRGFPVPIVLLAETARREDNFLEIIDGMQRLDAIVSFISNKYSVEGHYFDLNAIAVSKSLLDKGELTQREPIMERGQCVRIASYPLPLSIYEFADDNAVDTVFRRINSGGRQLSRQELRSAGSTGAFATAVRRISAKVRGDDSANDILRLNEMQAISITNKDLDYGIAIEDVFWVKHGVLSRDNVRQSRDEELVADLLAYMINDDPVPSRTEYLDEYFGISPDEQESDRYKMIEQLIEKRSPSLAVNDFQRTLDQIKLTLDSSGQTFTQLIFSNPVAPSPRYFQVVFLAFHDLVVKKNYEISDYSALISGLKNFGDTFNIQEGGRWGAENRQRNVDSVVGIIQKAFTASSTIDPAQIHWVTQFENLLQQSYTEQAAYDFKQGFLTLENSPKFDEDSFTKILKTCAGIANISPGHKGYILVGVAENEGTAERIKILFGEQPRIYSRFYIGGVEHEANFLKKSLDDLFIDVVNRVSNSDISEPLRSYITAHLKCVRYYDKTVFVFQICGQENPSLYGSQYFERCGPQLKEVAPEDFANLFARYKA</sequence>
<dbReference type="Proteomes" id="UP001597124">
    <property type="component" value="Unassembled WGS sequence"/>
</dbReference>
<dbReference type="RefSeq" id="WP_381493424.1">
    <property type="nucleotide sequence ID" value="NZ_JBHTIK010000012.1"/>
</dbReference>
<feature type="domain" description="GmrSD restriction endonucleases N-terminal" evidence="1">
    <location>
        <begin position="1"/>
        <end position="125"/>
    </location>
</feature>
<dbReference type="Gene3D" id="3.30.950.30">
    <property type="entry name" value="Schlafen, AAA domain"/>
    <property type="match status" value="1"/>
</dbReference>
<dbReference type="EMBL" id="JBHTIK010000012">
    <property type="protein sequence ID" value="MFD0849860.1"/>
    <property type="molecule type" value="Genomic_DNA"/>
</dbReference>
<gene>
    <name evidence="2" type="ORF">ACFQ00_16105</name>
</gene>
<proteinExistence type="predicted"/>